<dbReference type="Proteomes" id="UP000712281">
    <property type="component" value="Unassembled WGS sequence"/>
</dbReference>
<dbReference type="GO" id="GO:0005801">
    <property type="term" value="C:cis-Golgi network"/>
    <property type="evidence" value="ECO:0007669"/>
    <property type="project" value="InterPro"/>
</dbReference>
<evidence type="ECO:0000313" key="2">
    <source>
        <dbReference type="EMBL" id="KAF2620975.1"/>
    </source>
</evidence>
<dbReference type="EMBL" id="QGKW02000007">
    <property type="protein sequence ID" value="KAF2620975.1"/>
    <property type="molecule type" value="Genomic_DNA"/>
</dbReference>
<dbReference type="PANTHER" id="PTHR13302">
    <property type="entry name" value="CONSERVED OLIGOMERIC GOLGI COMPLEX COMPONENT 3"/>
    <property type="match status" value="1"/>
</dbReference>
<dbReference type="InterPro" id="IPR048320">
    <property type="entry name" value="COG3_N"/>
</dbReference>
<dbReference type="GO" id="GO:0006891">
    <property type="term" value="P:intra-Golgi vesicle-mediated transport"/>
    <property type="evidence" value="ECO:0007669"/>
    <property type="project" value="TreeGrafter"/>
</dbReference>
<dbReference type="InterPro" id="IPR007265">
    <property type="entry name" value="COG_su3"/>
</dbReference>
<proteinExistence type="predicted"/>
<dbReference type="GO" id="GO:0006886">
    <property type="term" value="P:intracellular protein transport"/>
    <property type="evidence" value="ECO:0007669"/>
    <property type="project" value="InterPro"/>
</dbReference>
<feature type="domain" description="Conserved oligomeric Golgi complex subunit 3 N-terminal" evidence="1">
    <location>
        <begin position="113"/>
        <end position="171"/>
    </location>
</feature>
<dbReference type="GO" id="GO:0017119">
    <property type="term" value="C:Golgi transport complex"/>
    <property type="evidence" value="ECO:0007669"/>
    <property type="project" value="TreeGrafter"/>
</dbReference>
<gene>
    <name evidence="2" type="ORF">F2Q68_00042574</name>
</gene>
<dbReference type="GO" id="GO:0016020">
    <property type="term" value="C:membrane"/>
    <property type="evidence" value="ECO:0007669"/>
    <property type="project" value="InterPro"/>
</dbReference>
<dbReference type="PANTHER" id="PTHR13302:SF8">
    <property type="entry name" value="CONSERVED OLIGOMERIC GOLGI COMPLEX SUBUNIT 3"/>
    <property type="match status" value="1"/>
</dbReference>
<name>A0A8S9MM56_BRACR</name>
<protein>
    <recommendedName>
        <fullName evidence="1">Conserved oligomeric Golgi complex subunit 3 N-terminal domain-containing protein</fullName>
    </recommendedName>
</protein>
<organism evidence="2 3">
    <name type="scientific">Brassica cretica</name>
    <name type="common">Mustard</name>
    <dbReference type="NCBI Taxonomy" id="69181"/>
    <lineage>
        <taxon>Eukaryota</taxon>
        <taxon>Viridiplantae</taxon>
        <taxon>Streptophyta</taxon>
        <taxon>Embryophyta</taxon>
        <taxon>Tracheophyta</taxon>
        <taxon>Spermatophyta</taxon>
        <taxon>Magnoliopsida</taxon>
        <taxon>eudicotyledons</taxon>
        <taxon>Gunneridae</taxon>
        <taxon>Pentapetalae</taxon>
        <taxon>rosids</taxon>
        <taxon>malvids</taxon>
        <taxon>Brassicales</taxon>
        <taxon>Brassicaceae</taxon>
        <taxon>Brassiceae</taxon>
        <taxon>Brassica</taxon>
    </lineage>
</organism>
<evidence type="ECO:0000313" key="3">
    <source>
        <dbReference type="Proteomes" id="UP000712281"/>
    </source>
</evidence>
<accession>A0A8S9MM56</accession>
<evidence type="ECO:0000259" key="1">
    <source>
        <dbReference type="Pfam" id="PF04136"/>
    </source>
</evidence>
<dbReference type="Pfam" id="PF04136">
    <property type="entry name" value="COG3_N"/>
    <property type="match status" value="1"/>
</dbReference>
<dbReference type="AlphaFoldDB" id="A0A8S9MM56"/>
<dbReference type="GO" id="GO:0007030">
    <property type="term" value="P:Golgi organization"/>
    <property type="evidence" value="ECO:0007669"/>
    <property type="project" value="TreeGrafter"/>
</dbReference>
<comment type="caution">
    <text evidence="2">The sequence shown here is derived from an EMBL/GenBank/DDBJ whole genome shotgun (WGS) entry which is preliminary data.</text>
</comment>
<reference evidence="2" key="1">
    <citation type="submission" date="2019-12" db="EMBL/GenBank/DDBJ databases">
        <title>Genome sequencing and annotation of Brassica cretica.</title>
        <authorList>
            <person name="Studholme D.J."/>
            <person name="Sarris P.F."/>
        </authorList>
    </citation>
    <scope>NUCLEOTIDE SEQUENCE</scope>
    <source>
        <strain evidence="2">PFS-001/15</strain>
        <tissue evidence="2">Leaf</tissue>
    </source>
</reference>
<sequence length="286" mass="31881">MAASSSSVPRSGAVSKGYNFASTWEQSAPLTEEQQAAIVSLSHAVAERPFPANLVHENVHRPENGLTVSVEDTHLGDSGAIEAVLVNTNQFYKWFTDLESAMKSETEEKYRHYVDTLTDRIQTCDDILHQAGFFHQVDETLDLFNELQLQHQAVTTKTKTLHDACDRLVTAIKVSLSSGTQNQKVDSVMAKPLKEQAFATPDKVAELVQKVYAAIQQELLPILAKMKLYLQNPSTRTILFKPIKTNIVEAHTQVESLLKAEYSAEEQANINMISIQDLQTQLDNLL</sequence>